<feature type="chain" id="PRO_5041189856" evidence="8">
    <location>
        <begin position="18"/>
        <end position="134"/>
    </location>
</feature>
<dbReference type="CDD" id="cd00109">
    <property type="entry name" value="Kunitz-type"/>
    <property type="match status" value="2"/>
</dbReference>
<dbReference type="SMART" id="SM00131">
    <property type="entry name" value="KU"/>
    <property type="match status" value="2"/>
</dbReference>
<evidence type="ECO:0000313" key="10">
    <source>
        <dbReference type="Proteomes" id="UP000887566"/>
    </source>
</evidence>
<dbReference type="Pfam" id="PF00014">
    <property type="entry name" value="Kunitz_BPTI"/>
    <property type="match status" value="2"/>
</dbReference>
<dbReference type="Proteomes" id="UP000887566">
    <property type="component" value="Unplaced"/>
</dbReference>
<dbReference type="GO" id="GO:0005615">
    <property type="term" value="C:extracellular space"/>
    <property type="evidence" value="ECO:0007669"/>
    <property type="project" value="TreeGrafter"/>
</dbReference>
<keyword evidence="2" id="KW-0964">Secreted</keyword>
<dbReference type="PRINTS" id="PR00759">
    <property type="entry name" value="BASICPTASE"/>
</dbReference>
<protein>
    <submittedName>
        <fullName evidence="11 12">BPTI/Kunitz inhibitor domain-containing protein</fullName>
    </submittedName>
</protein>
<evidence type="ECO:0000256" key="5">
    <source>
        <dbReference type="ARBA" id="ARBA00023157"/>
    </source>
</evidence>
<dbReference type="FunFam" id="4.10.410.10:FF:000021">
    <property type="entry name" value="Serine protease inhibitor, putative"/>
    <property type="match status" value="2"/>
</dbReference>
<dbReference type="PANTHER" id="PTHR10083:SF376">
    <property type="entry name" value="SERINE PEPTIDASE INHIBITOR, KUNITZ TYPE, 3"/>
    <property type="match status" value="1"/>
</dbReference>
<evidence type="ECO:0000313" key="12">
    <source>
        <dbReference type="WBParaSite" id="PSAMB.scaffold3276size18962.g20894.t1"/>
    </source>
</evidence>
<evidence type="ECO:0000256" key="4">
    <source>
        <dbReference type="ARBA" id="ARBA00022900"/>
    </source>
</evidence>
<keyword evidence="6" id="KW-1199">Hemostasis impairing toxin</keyword>
<comment type="subcellular location">
    <subcellularLocation>
        <location evidence="1">Secreted</location>
    </subcellularLocation>
</comment>
<keyword evidence="3" id="KW-0646">Protease inhibitor</keyword>
<proteinExistence type="predicted"/>
<evidence type="ECO:0000256" key="6">
    <source>
        <dbReference type="ARBA" id="ARBA00023240"/>
    </source>
</evidence>
<organism evidence="10 12">
    <name type="scientific">Plectus sambesii</name>
    <dbReference type="NCBI Taxonomy" id="2011161"/>
    <lineage>
        <taxon>Eukaryota</taxon>
        <taxon>Metazoa</taxon>
        <taxon>Ecdysozoa</taxon>
        <taxon>Nematoda</taxon>
        <taxon>Chromadorea</taxon>
        <taxon>Plectida</taxon>
        <taxon>Plectina</taxon>
        <taxon>Plectoidea</taxon>
        <taxon>Plectidae</taxon>
        <taxon>Plectus</taxon>
    </lineage>
</organism>
<name>A0A914W6P2_9BILA</name>
<evidence type="ECO:0000256" key="3">
    <source>
        <dbReference type="ARBA" id="ARBA00022690"/>
    </source>
</evidence>
<evidence type="ECO:0000256" key="7">
    <source>
        <dbReference type="ARBA" id="ARBA00034146"/>
    </source>
</evidence>
<keyword evidence="7" id="KW-1203">Blood coagulation cascade inhibiting toxin</keyword>
<feature type="signal peptide" evidence="8">
    <location>
        <begin position="1"/>
        <end position="17"/>
    </location>
</feature>
<dbReference type="PROSITE" id="PS00280">
    <property type="entry name" value="BPTI_KUNITZ_1"/>
    <property type="match status" value="2"/>
</dbReference>
<dbReference type="SUPFAM" id="SSF57362">
    <property type="entry name" value="BPTI-like"/>
    <property type="match status" value="2"/>
</dbReference>
<dbReference type="GO" id="GO:0004867">
    <property type="term" value="F:serine-type endopeptidase inhibitor activity"/>
    <property type="evidence" value="ECO:0007669"/>
    <property type="project" value="UniProtKB-KW"/>
</dbReference>
<dbReference type="WBParaSite" id="PSAMB.scaffold3276size18962.g20894.t1">
    <property type="protein sequence ID" value="PSAMB.scaffold3276size18962.g20894.t1"/>
    <property type="gene ID" value="PSAMB.scaffold3276size18962.g20894"/>
</dbReference>
<keyword evidence="10" id="KW-1185">Reference proteome</keyword>
<dbReference type="WBParaSite" id="PSAMB.scaffold2174size24853.g16653.t1">
    <property type="protein sequence ID" value="PSAMB.scaffold2174size24853.g16653.t1"/>
    <property type="gene ID" value="PSAMB.scaffold2174size24853.g16653"/>
</dbReference>
<reference evidence="11 12" key="1">
    <citation type="submission" date="2022-11" db="UniProtKB">
        <authorList>
            <consortium name="WormBaseParasite"/>
        </authorList>
    </citation>
    <scope>IDENTIFICATION</scope>
</reference>
<dbReference type="InterPro" id="IPR002223">
    <property type="entry name" value="Kunitz_BPTI"/>
</dbReference>
<dbReference type="InterPro" id="IPR020901">
    <property type="entry name" value="Prtase_inh_Kunz-CS"/>
</dbReference>
<feature type="domain" description="BPTI/Kunitz inhibitor" evidence="9">
    <location>
        <begin position="78"/>
        <end position="128"/>
    </location>
</feature>
<dbReference type="Gene3D" id="4.10.410.10">
    <property type="entry name" value="Pancreatic trypsin inhibitor Kunitz domain"/>
    <property type="match status" value="2"/>
</dbReference>
<evidence type="ECO:0000256" key="2">
    <source>
        <dbReference type="ARBA" id="ARBA00022525"/>
    </source>
</evidence>
<dbReference type="AlphaFoldDB" id="A0A914W6P2"/>
<keyword evidence="4" id="KW-0722">Serine protease inhibitor</keyword>
<keyword evidence="5" id="KW-1015">Disulfide bond</keyword>
<evidence type="ECO:0000313" key="11">
    <source>
        <dbReference type="WBParaSite" id="PSAMB.scaffold2174size24853.g16653.t1"/>
    </source>
</evidence>
<accession>A0A914W6P2</accession>
<dbReference type="PROSITE" id="PS50279">
    <property type="entry name" value="BPTI_KUNITZ_2"/>
    <property type="match status" value="2"/>
</dbReference>
<dbReference type="InterPro" id="IPR036880">
    <property type="entry name" value="Kunitz_BPTI_sf"/>
</dbReference>
<sequence>MKLALTIVGFLFAAVFAGKSPECDEPKKVGPCEALFEKFYYNSASNECETFGYGGCEGNGNNFATEEECEDKCKLSPCEEPKKVGPCKALFEKFYYNSEANECQTFGYGGCQANGNNFETKEECESTCLNDKSD</sequence>
<keyword evidence="8" id="KW-0732">Signal</keyword>
<keyword evidence="6" id="KW-0800">Toxin</keyword>
<evidence type="ECO:0000259" key="9">
    <source>
        <dbReference type="PROSITE" id="PS50279"/>
    </source>
</evidence>
<dbReference type="InterPro" id="IPR050098">
    <property type="entry name" value="TFPI/VKTCI-like"/>
</dbReference>
<evidence type="ECO:0000256" key="1">
    <source>
        <dbReference type="ARBA" id="ARBA00004613"/>
    </source>
</evidence>
<evidence type="ECO:0000256" key="8">
    <source>
        <dbReference type="SAM" id="SignalP"/>
    </source>
</evidence>
<feature type="domain" description="BPTI/Kunitz inhibitor" evidence="9">
    <location>
        <begin position="23"/>
        <end position="73"/>
    </location>
</feature>
<dbReference type="PANTHER" id="PTHR10083">
    <property type="entry name" value="KUNITZ-TYPE PROTEASE INHIBITOR-RELATED"/>
    <property type="match status" value="1"/>
</dbReference>